<gene>
    <name evidence="7" type="ORF">EKO04_009964</name>
</gene>
<dbReference type="Pfam" id="PF14226">
    <property type="entry name" value="DIOX_N"/>
    <property type="match status" value="1"/>
</dbReference>
<keyword evidence="4" id="KW-0408">Iron</keyword>
<keyword evidence="8" id="KW-1185">Reference proteome</keyword>
<name>A0A8H7IWN0_9PLEO</name>
<reference evidence="7" key="2">
    <citation type="submission" date="2020-09" db="EMBL/GenBank/DDBJ databases">
        <title>Reference genome assembly for Australian Ascochyta lentis isolate Al4.</title>
        <authorList>
            <person name="Lee R.C."/>
            <person name="Farfan-Caceres L.M."/>
            <person name="Debler J.W."/>
            <person name="Williams A.H."/>
            <person name="Henares B.M."/>
        </authorList>
    </citation>
    <scope>NUCLEOTIDE SEQUENCE</scope>
    <source>
        <strain evidence="7">Al4</strain>
    </source>
</reference>
<dbReference type="GO" id="GO:0016491">
    <property type="term" value="F:oxidoreductase activity"/>
    <property type="evidence" value="ECO:0007669"/>
    <property type="project" value="UniProtKB-KW"/>
</dbReference>
<dbReference type="GO" id="GO:0046872">
    <property type="term" value="F:metal ion binding"/>
    <property type="evidence" value="ECO:0007669"/>
    <property type="project" value="UniProtKB-KW"/>
</dbReference>
<dbReference type="OrthoDB" id="406156at2759"/>
<dbReference type="PANTHER" id="PTHR10209">
    <property type="entry name" value="OXIDOREDUCTASE, 2OG-FE II OXYGENASE FAMILY PROTEIN"/>
    <property type="match status" value="1"/>
</dbReference>
<accession>A0A8H7IWN0</accession>
<evidence type="ECO:0000259" key="5">
    <source>
        <dbReference type="Pfam" id="PF03171"/>
    </source>
</evidence>
<evidence type="ECO:0000256" key="3">
    <source>
        <dbReference type="ARBA" id="ARBA00023002"/>
    </source>
</evidence>
<protein>
    <submittedName>
        <fullName evidence="7">Uncharacterized protein</fullName>
    </submittedName>
</protein>
<keyword evidence="3" id="KW-0560">Oxidoreductase</keyword>
<evidence type="ECO:0000256" key="4">
    <source>
        <dbReference type="ARBA" id="ARBA00023004"/>
    </source>
</evidence>
<dbReference type="EMBL" id="RZGK01000019">
    <property type="protein sequence ID" value="KAF9692120.1"/>
    <property type="molecule type" value="Genomic_DNA"/>
</dbReference>
<dbReference type="Gene3D" id="2.60.120.330">
    <property type="entry name" value="B-lactam Antibiotic, Isopenicillin N Synthase, Chain"/>
    <property type="match status" value="1"/>
</dbReference>
<dbReference type="InterPro" id="IPR027443">
    <property type="entry name" value="IPNS-like_sf"/>
</dbReference>
<dbReference type="Proteomes" id="UP000651452">
    <property type="component" value="Unassembled WGS sequence"/>
</dbReference>
<reference evidence="7" key="1">
    <citation type="submission" date="2018-12" db="EMBL/GenBank/DDBJ databases">
        <authorList>
            <person name="Syme R.A."/>
            <person name="Farfan-Caceres L."/>
            <person name="Lichtenzveig J."/>
        </authorList>
    </citation>
    <scope>NUCLEOTIDE SEQUENCE</scope>
    <source>
        <strain evidence="7">Al4</strain>
    </source>
</reference>
<proteinExistence type="inferred from homology"/>
<feature type="domain" description="Non-haem dioxygenase N-terminal" evidence="6">
    <location>
        <begin position="40"/>
        <end position="142"/>
    </location>
</feature>
<evidence type="ECO:0000259" key="6">
    <source>
        <dbReference type="Pfam" id="PF14226"/>
    </source>
</evidence>
<keyword evidence="2" id="KW-0479">Metal-binding</keyword>
<dbReference type="InterPro" id="IPR026992">
    <property type="entry name" value="DIOX_N"/>
</dbReference>
<comment type="similarity">
    <text evidence="1">Belongs to the iron/ascorbate-dependent oxidoreductase family.</text>
</comment>
<evidence type="ECO:0000313" key="8">
    <source>
        <dbReference type="Proteomes" id="UP000651452"/>
    </source>
</evidence>
<evidence type="ECO:0000256" key="2">
    <source>
        <dbReference type="ARBA" id="ARBA00022723"/>
    </source>
</evidence>
<feature type="domain" description="Isopenicillin N synthase-like Fe(2+) 2OG dioxygenase" evidence="5">
    <location>
        <begin position="210"/>
        <end position="269"/>
    </location>
</feature>
<evidence type="ECO:0000313" key="7">
    <source>
        <dbReference type="EMBL" id="KAF9692120.1"/>
    </source>
</evidence>
<dbReference type="FunFam" id="2.60.120.330:FF:000040">
    <property type="entry name" value="Chromosome 21, whole genome shotgun sequence"/>
    <property type="match status" value="1"/>
</dbReference>
<dbReference type="SUPFAM" id="SSF51197">
    <property type="entry name" value="Clavaminate synthase-like"/>
    <property type="match status" value="1"/>
</dbReference>
<organism evidence="7 8">
    <name type="scientific">Ascochyta lentis</name>
    <dbReference type="NCBI Taxonomy" id="205686"/>
    <lineage>
        <taxon>Eukaryota</taxon>
        <taxon>Fungi</taxon>
        <taxon>Dikarya</taxon>
        <taxon>Ascomycota</taxon>
        <taxon>Pezizomycotina</taxon>
        <taxon>Dothideomycetes</taxon>
        <taxon>Pleosporomycetidae</taxon>
        <taxon>Pleosporales</taxon>
        <taxon>Pleosporineae</taxon>
        <taxon>Didymellaceae</taxon>
        <taxon>Ascochyta</taxon>
    </lineage>
</organism>
<sequence length="363" mass="42034">MAPSAVTPPPEATNKFLICKPWSRPQETKENLEWAPLTNIDLSRFDEPGGKQELAKQLYDAITRVGFWVVTGTGIDDDRVLRQFSIGNTFFKEPLEEKRRFPCNFVEGEYFGYRENERWIGDTGVKENIEMLNIHKDIPAWKDVGKHKVVAENWEEIRTFHRDVWEIARKLFVLIAIILELPENYLADAHAYDQVSDDHLRYMIYNVRTQEEWDKAQAYSKGGHTDFGSLTLLFSQHVAGLQIRTPEGEWKYVKPVEGGITCFIKSTIHRVVTPPKDQLDIPRLGLLYFSRPGDHTPMRTVPSPLLDRLGLIKEEDKDLSRPVPSGTEYVRARVKDVHHKKVLDKREGTSFQYKGLEVKNHYE</sequence>
<dbReference type="AlphaFoldDB" id="A0A8H7IWN0"/>
<dbReference type="InterPro" id="IPR044861">
    <property type="entry name" value="IPNS-like_FE2OG_OXY"/>
</dbReference>
<dbReference type="Pfam" id="PF03171">
    <property type="entry name" value="2OG-FeII_Oxy"/>
    <property type="match status" value="1"/>
</dbReference>
<dbReference type="PANTHER" id="PTHR10209:SF867">
    <property type="entry name" value="2-OXOGLUTARATE (2OG) AND FE(II)-DEPENDENT OXYGENASE SUPERFAMILY PROTEIN"/>
    <property type="match status" value="1"/>
</dbReference>
<evidence type="ECO:0000256" key="1">
    <source>
        <dbReference type="ARBA" id="ARBA00008056"/>
    </source>
</evidence>
<comment type="caution">
    <text evidence="7">The sequence shown here is derived from an EMBL/GenBank/DDBJ whole genome shotgun (WGS) entry which is preliminary data.</text>
</comment>